<dbReference type="FunFam" id="4.10.280.10:FF:000085">
    <property type="entry name" value="Transcription factor bHLH126"/>
    <property type="match status" value="1"/>
</dbReference>
<evidence type="ECO:0000256" key="2">
    <source>
        <dbReference type="ARBA" id="ARBA00011738"/>
    </source>
</evidence>
<dbReference type="Pfam" id="PF00010">
    <property type="entry name" value="HLH"/>
    <property type="match status" value="1"/>
</dbReference>
<feature type="coiled-coil region" evidence="7">
    <location>
        <begin position="66"/>
        <end position="93"/>
    </location>
</feature>
<evidence type="ECO:0000256" key="4">
    <source>
        <dbReference type="ARBA" id="ARBA00023125"/>
    </source>
</evidence>
<keyword evidence="3" id="KW-0805">Transcription regulation</keyword>
<evidence type="ECO:0000256" key="3">
    <source>
        <dbReference type="ARBA" id="ARBA00023015"/>
    </source>
</evidence>
<dbReference type="Gene3D" id="4.10.280.10">
    <property type="entry name" value="Helix-loop-helix DNA-binding domain"/>
    <property type="match status" value="1"/>
</dbReference>
<proteinExistence type="predicted"/>
<dbReference type="GO" id="GO:0000981">
    <property type="term" value="F:DNA-binding transcription factor activity, RNA polymerase II-specific"/>
    <property type="evidence" value="ECO:0007669"/>
    <property type="project" value="TreeGrafter"/>
</dbReference>
<accession>A0AA86VH20</accession>
<dbReference type="InterPro" id="IPR015660">
    <property type="entry name" value="MASH1/Ascl1a-like"/>
</dbReference>
<keyword evidence="10" id="KW-1185">Reference proteome</keyword>
<dbReference type="AlphaFoldDB" id="A0AA86VH20"/>
<name>A0AA86VH20_9FABA</name>
<keyword evidence="6" id="KW-0539">Nucleus</keyword>
<evidence type="ECO:0000256" key="6">
    <source>
        <dbReference type="ARBA" id="ARBA00023242"/>
    </source>
</evidence>
<dbReference type="PANTHER" id="PTHR13935:SF155">
    <property type="entry name" value="TRANSCRIPTION FACTOR BHLH120-LIKE"/>
    <property type="match status" value="1"/>
</dbReference>
<sequence length="194" mass="22742">MRKASKHHKVVEEKEDYKLAMDENKKWMHKETERQRRQEMGKLCTNLRSLLPLEYIKGKRSTSDHVHEAINYINHLENKVKQLQAKRDELLKESNLSRIDPDENENCRATHLPPLVFVHPFLGGLEIMCSYSLRKSVFPMSRLLDILHKEGLNVVSTTSIRRDGRFIHTIQSEIAKKKKLQPVTQHVVLSNQDE</sequence>
<dbReference type="GO" id="GO:0000977">
    <property type="term" value="F:RNA polymerase II transcription regulatory region sequence-specific DNA binding"/>
    <property type="evidence" value="ECO:0007669"/>
    <property type="project" value="TreeGrafter"/>
</dbReference>
<dbReference type="Proteomes" id="UP001189624">
    <property type="component" value="Chromosome 4"/>
</dbReference>
<organism evidence="9 10">
    <name type="scientific">Sphenostylis stenocarpa</name>
    <dbReference type="NCBI Taxonomy" id="92480"/>
    <lineage>
        <taxon>Eukaryota</taxon>
        <taxon>Viridiplantae</taxon>
        <taxon>Streptophyta</taxon>
        <taxon>Embryophyta</taxon>
        <taxon>Tracheophyta</taxon>
        <taxon>Spermatophyta</taxon>
        <taxon>Magnoliopsida</taxon>
        <taxon>eudicotyledons</taxon>
        <taxon>Gunneridae</taxon>
        <taxon>Pentapetalae</taxon>
        <taxon>rosids</taxon>
        <taxon>fabids</taxon>
        <taxon>Fabales</taxon>
        <taxon>Fabaceae</taxon>
        <taxon>Papilionoideae</taxon>
        <taxon>50 kb inversion clade</taxon>
        <taxon>NPAAA clade</taxon>
        <taxon>indigoferoid/millettioid clade</taxon>
        <taxon>Phaseoleae</taxon>
        <taxon>Sphenostylis</taxon>
    </lineage>
</organism>
<dbReference type="PANTHER" id="PTHR13935">
    <property type="entry name" value="ACHAETE-SCUTE TRANSCRIPTION FACTOR-RELATED"/>
    <property type="match status" value="1"/>
</dbReference>
<dbReference type="PROSITE" id="PS50888">
    <property type="entry name" value="BHLH"/>
    <property type="match status" value="1"/>
</dbReference>
<dbReference type="InterPro" id="IPR036638">
    <property type="entry name" value="HLH_DNA-bd_sf"/>
</dbReference>
<dbReference type="InterPro" id="IPR011598">
    <property type="entry name" value="bHLH_dom"/>
</dbReference>
<evidence type="ECO:0000256" key="7">
    <source>
        <dbReference type="SAM" id="Coils"/>
    </source>
</evidence>
<keyword evidence="4" id="KW-0238">DNA-binding</keyword>
<evidence type="ECO:0000259" key="8">
    <source>
        <dbReference type="PROSITE" id="PS50888"/>
    </source>
</evidence>
<comment type="subunit">
    <text evidence="2">Homodimer.</text>
</comment>
<keyword evidence="7" id="KW-0175">Coiled coil</keyword>
<keyword evidence="5" id="KW-0804">Transcription</keyword>
<dbReference type="EMBL" id="OY731401">
    <property type="protein sequence ID" value="CAJ1952574.1"/>
    <property type="molecule type" value="Genomic_DNA"/>
</dbReference>
<gene>
    <name evidence="9" type="ORF">AYBTSS11_LOCUS15368</name>
</gene>
<evidence type="ECO:0000313" key="9">
    <source>
        <dbReference type="EMBL" id="CAJ1952574.1"/>
    </source>
</evidence>
<reference evidence="9" key="1">
    <citation type="submission" date="2023-10" db="EMBL/GenBank/DDBJ databases">
        <authorList>
            <person name="Domelevo Entfellner J.-B."/>
        </authorList>
    </citation>
    <scope>NUCLEOTIDE SEQUENCE</scope>
</reference>
<dbReference type="SMART" id="SM00353">
    <property type="entry name" value="HLH"/>
    <property type="match status" value="1"/>
</dbReference>
<dbReference type="GO" id="GO:0046983">
    <property type="term" value="F:protein dimerization activity"/>
    <property type="evidence" value="ECO:0007669"/>
    <property type="project" value="InterPro"/>
</dbReference>
<dbReference type="SUPFAM" id="SSF47459">
    <property type="entry name" value="HLH, helix-loop-helix DNA-binding domain"/>
    <property type="match status" value="1"/>
</dbReference>
<evidence type="ECO:0000256" key="1">
    <source>
        <dbReference type="ARBA" id="ARBA00004123"/>
    </source>
</evidence>
<dbReference type="CDD" id="cd18914">
    <property type="entry name" value="bHLH_AtORG2_like"/>
    <property type="match status" value="1"/>
</dbReference>
<feature type="domain" description="BHLH" evidence="8">
    <location>
        <begin position="24"/>
        <end position="76"/>
    </location>
</feature>
<evidence type="ECO:0000313" key="10">
    <source>
        <dbReference type="Proteomes" id="UP001189624"/>
    </source>
</evidence>
<dbReference type="Gramene" id="rna-AYBTSS11_LOCUS15368">
    <property type="protein sequence ID" value="CAJ1952574.1"/>
    <property type="gene ID" value="gene-AYBTSS11_LOCUS15368"/>
</dbReference>
<protein>
    <recommendedName>
        <fullName evidence="8">BHLH domain-containing protein</fullName>
    </recommendedName>
</protein>
<comment type="subcellular location">
    <subcellularLocation>
        <location evidence="1">Nucleus</location>
    </subcellularLocation>
</comment>
<dbReference type="GO" id="GO:0090575">
    <property type="term" value="C:RNA polymerase II transcription regulator complex"/>
    <property type="evidence" value="ECO:0007669"/>
    <property type="project" value="TreeGrafter"/>
</dbReference>
<evidence type="ECO:0000256" key="5">
    <source>
        <dbReference type="ARBA" id="ARBA00023163"/>
    </source>
</evidence>